<reference evidence="2" key="1">
    <citation type="submission" date="2016-10" db="EMBL/GenBank/DDBJ databases">
        <authorList>
            <person name="Varghese N."/>
        </authorList>
    </citation>
    <scope>NUCLEOTIDE SEQUENCE [LARGE SCALE GENOMIC DNA]</scope>
    <source>
        <strain evidence="2">DSM 44719</strain>
    </source>
</reference>
<dbReference type="AlphaFoldDB" id="A0A1H4IIB6"/>
<gene>
    <name evidence="1" type="ORF">SAMN04490220_0036</name>
</gene>
<accession>A0A1H4IIB6</accession>
<dbReference type="Proteomes" id="UP000183407">
    <property type="component" value="Unassembled WGS sequence"/>
</dbReference>
<dbReference type="RefSeq" id="WP_073366946.1">
    <property type="nucleotide sequence ID" value="NZ_FNTL01000002.1"/>
</dbReference>
<evidence type="ECO:0000313" key="1">
    <source>
        <dbReference type="EMBL" id="SEB33831.1"/>
    </source>
</evidence>
<name>A0A1H4IIB6_RHOJO</name>
<sequence>MTLTEILFSGKGESISYAIDGVDYAIDLEDGRATEFRDTLGHCIAGSWRWGGGARRSFRGRIRAETGILPRGPLIRHCTPGDR</sequence>
<proteinExistence type="predicted"/>
<dbReference type="InterPro" id="IPR042261">
    <property type="entry name" value="Lsr2-like_dimerization"/>
</dbReference>
<dbReference type="EMBL" id="FNTL01000002">
    <property type="protein sequence ID" value="SEB33831.1"/>
    <property type="molecule type" value="Genomic_DNA"/>
</dbReference>
<evidence type="ECO:0000313" key="2">
    <source>
        <dbReference type="Proteomes" id="UP000183407"/>
    </source>
</evidence>
<dbReference type="Gene3D" id="3.30.60.230">
    <property type="entry name" value="Lsr2, dimerization domain"/>
    <property type="match status" value="1"/>
</dbReference>
<protein>
    <submittedName>
        <fullName evidence="1">Lsr2 protein</fullName>
    </submittedName>
</protein>
<organism evidence="1 2">
    <name type="scientific">Rhodococcus jostii</name>
    <dbReference type="NCBI Taxonomy" id="132919"/>
    <lineage>
        <taxon>Bacteria</taxon>
        <taxon>Bacillati</taxon>
        <taxon>Actinomycetota</taxon>
        <taxon>Actinomycetes</taxon>
        <taxon>Mycobacteriales</taxon>
        <taxon>Nocardiaceae</taxon>
        <taxon>Rhodococcus</taxon>
    </lineage>
</organism>